<dbReference type="RefSeq" id="WP_345004647.1">
    <property type="nucleotide sequence ID" value="NZ_BAABCY010000027.1"/>
</dbReference>
<organism evidence="1 2">
    <name type="scientific">Snuella lapsa</name>
    <dbReference type="NCBI Taxonomy" id="870481"/>
    <lineage>
        <taxon>Bacteria</taxon>
        <taxon>Pseudomonadati</taxon>
        <taxon>Bacteroidota</taxon>
        <taxon>Flavobacteriia</taxon>
        <taxon>Flavobacteriales</taxon>
        <taxon>Flavobacteriaceae</taxon>
        <taxon>Snuella</taxon>
    </lineage>
</organism>
<accession>A0ABP6X2L2</accession>
<protein>
    <recommendedName>
        <fullName evidence="3">Outer membrane protein beta-barrel domain-containing protein</fullName>
    </recommendedName>
</protein>
<proteinExistence type="predicted"/>
<reference evidence="2" key="1">
    <citation type="journal article" date="2019" name="Int. J. Syst. Evol. Microbiol.">
        <title>The Global Catalogue of Microorganisms (GCM) 10K type strain sequencing project: providing services to taxonomists for standard genome sequencing and annotation.</title>
        <authorList>
            <consortium name="The Broad Institute Genomics Platform"/>
            <consortium name="The Broad Institute Genome Sequencing Center for Infectious Disease"/>
            <person name="Wu L."/>
            <person name="Ma J."/>
        </authorList>
    </citation>
    <scope>NUCLEOTIDE SEQUENCE [LARGE SCALE GENOMIC DNA]</scope>
    <source>
        <strain evidence="2">JCM 17111</strain>
    </source>
</reference>
<evidence type="ECO:0008006" key="3">
    <source>
        <dbReference type="Google" id="ProtNLM"/>
    </source>
</evidence>
<sequence length="187" mass="20545">MKNILVLVFLVFFCDILPAQESFSHSVGAGGFIGTRKASLHAIGVVYSPRLNLINVGKSSTLSLGANFGIGYNVDNNFIEENQITFHIPIIIDYNFGLASSNKAQQNKSGGFLGIGYSFEQTGERLNNGNFNDPTLIKKFMNGPLANIGYRFKIGSKPFVIRLSYLYGTGDFEGGYLTTLSLQYIFK</sequence>
<dbReference type="EMBL" id="BAABCY010000027">
    <property type="protein sequence ID" value="GAA3560489.1"/>
    <property type="molecule type" value="Genomic_DNA"/>
</dbReference>
<evidence type="ECO:0000313" key="1">
    <source>
        <dbReference type="EMBL" id="GAA3560489.1"/>
    </source>
</evidence>
<keyword evidence="2" id="KW-1185">Reference proteome</keyword>
<gene>
    <name evidence="1" type="ORF">GCM10022395_09090</name>
</gene>
<name>A0ABP6X2L2_9FLAO</name>
<comment type="caution">
    <text evidence="1">The sequence shown here is derived from an EMBL/GenBank/DDBJ whole genome shotgun (WGS) entry which is preliminary data.</text>
</comment>
<evidence type="ECO:0000313" key="2">
    <source>
        <dbReference type="Proteomes" id="UP001500954"/>
    </source>
</evidence>
<dbReference type="Proteomes" id="UP001500954">
    <property type="component" value="Unassembled WGS sequence"/>
</dbReference>